<dbReference type="KEGG" id="mmai:sS8_3678"/>
<name>A0A250KVG6_9GAMM</name>
<reference evidence="1 2" key="1">
    <citation type="submission" date="2016-12" db="EMBL/GenBank/DDBJ databases">
        <title>Genome sequencing of Methylocaldum marinum.</title>
        <authorList>
            <person name="Takeuchi M."/>
            <person name="Kamagata Y."/>
            <person name="Hiraoka S."/>
            <person name="Oshima K."/>
            <person name="Hattori M."/>
            <person name="Iwasaki W."/>
        </authorList>
    </citation>
    <scope>NUCLEOTIDE SEQUENCE [LARGE SCALE GENOMIC DNA]</scope>
    <source>
        <strain evidence="1 2">S8</strain>
    </source>
</reference>
<accession>A0A250KVG6</accession>
<dbReference type="Proteomes" id="UP000266313">
    <property type="component" value="Chromosome"/>
</dbReference>
<evidence type="ECO:0008006" key="3">
    <source>
        <dbReference type="Google" id="ProtNLM"/>
    </source>
</evidence>
<evidence type="ECO:0000313" key="1">
    <source>
        <dbReference type="EMBL" id="BBA35615.1"/>
    </source>
</evidence>
<gene>
    <name evidence="1" type="ORF">sS8_3678</name>
</gene>
<dbReference type="RefSeq" id="WP_119630930.1">
    <property type="nucleotide sequence ID" value="NZ_AP017928.1"/>
</dbReference>
<dbReference type="OrthoDB" id="9181290at2"/>
<dbReference type="EMBL" id="AP017928">
    <property type="protein sequence ID" value="BBA35615.1"/>
    <property type="molecule type" value="Genomic_DNA"/>
</dbReference>
<organism evidence="1 2">
    <name type="scientific">Methylocaldum marinum</name>
    <dbReference type="NCBI Taxonomy" id="1432792"/>
    <lineage>
        <taxon>Bacteria</taxon>
        <taxon>Pseudomonadati</taxon>
        <taxon>Pseudomonadota</taxon>
        <taxon>Gammaproteobacteria</taxon>
        <taxon>Methylococcales</taxon>
        <taxon>Methylococcaceae</taxon>
        <taxon>Methylocaldum</taxon>
    </lineage>
</organism>
<evidence type="ECO:0000313" key="2">
    <source>
        <dbReference type="Proteomes" id="UP000266313"/>
    </source>
</evidence>
<dbReference type="AlphaFoldDB" id="A0A250KVG6"/>
<protein>
    <recommendedName>
        <fullName evidence="3">Tetratricopeptide repeat protein</fullName>
    </recommendedName>
</protein>
<sequence length="252" mass="28765">MADYLSQDQRPISPQCSDLDPDFGLEYFAEPAFRIEDSSQLNPLCAGMENEVADFLAHAVSAVPHNLLRHTQRIFFHYHRHDQDGLYAALQDLFIALGCRGYTLRKRLLAGARDRLKQDCFARLERWLGSDFLPDWGELPPTRQSVLAPGVIGSTSLVRVSVGAQDHDRDPLLEAGEHIEYSQLDQARAVLEEAVSRQPGRTDLHQELLMLYRATGDLDNFLRTRETLLQIMDVMPEMWDDCELYLRKAHTS</sequence>
<proteinExistence type="predicted"/>
<keyword evidence="2" id="KW-1185">Reference proteome</keyword>